<dbReference type="InterPro" id="IPR035992">
    <property type="entry name" value="Ricin_B-like_lectins"/>
</dbReference>
<dbReference type="GO" id="GO:0006680">
    <property type="term" value="P:glucosylceramide catabolic process"/>
    <property type="evidence" value="ECO:0007669"/>
    <property type="project" value="TreeGrafter"/>
</dbReference>
<organism evidence="9">
    <name type="scientific">Pyramimonas obovata</name>
    <dbReference type="NCBI Taxonomy" id="1411642"/>
    <lineage>
        <taxon>Eukaryota</taxon>
        <taxon>Viridiplantae</taxon>
        <taxon>Chlorophyta</taxon>
        <taxon>Pyramimonadophyceae</taxon>
        <taxon>Pyramimonadales</taxon>
        <taxon>Pyramimonadaceae</taxon>
        <taxon>Pyramimonas</taxon>
        <taxon>Pyramimonas incertae sedis</taxon>
    </lineage>
</organism>
<dbReference type="Gene3D" id="2.80.10.50">
    <property type="match status" value="1"/>
</dbReference>
<evidence type="ECO:0000313" key="9">
    <source>
        <dbReference type="EMBL" id="CAD8688155.1"/>
    </source>
</evidence>
<evidence type="ECO:0000256" key="3">
    <source>
        <dbReference type="ARBA" id="ARBA00022801"/>
    </source>
</evidence>
<evidence type="ECO:0000256" key="1">
    <source>
        <dbReference type="ARBA" id="ARBA00005382"/>
    </source>
</evidence>
<keyword evidence="2 6" id="KW-0732">Signal</keyword>
<evidence type="ECO:0000256" key="4">
    <source>
        <dbReference type="SAM" id="MobiDB-lite"/>
    </source>
</evidence>
<dbReference type="PROSITE" id="PS50231">
    <property type="entry name" value="RICIN_B_LECTIN"/>
    <property type="match status" value="1"/>
</dbReference>
<evidence type="ECO:0000259" key="8">
    <source>
        <dbReference type="Pfam" id="PF17189"/>
    </source>
</evidence>
<dbReference type="SUPFAM" id="SSF51445">
    <property type="entry name" value="(Trans)glycosidases"/>
    <property type="match status" value="1"/>
</dbReference>
<dbReference type="InterPro" id="IPR033453">
    <property type="entry name" value="Glyco_hydro_30_TIM-barrel"/>
</dbReference>
<dbReference type="CDD" id="cd00161">
    <property type="entry name" value="beta-trefoil_Ricin-like"/>
    <property type="match status" value="1"/>
</dbReference>
<evidence type="ECO:0000256" key="5">
    <source>
        <dbReference type="SAM" id="Phobius"/>
    </source>
</evidence>
<dbReference type="Gene3D" id="2.60.40.1180">
    <property type="entry name" value="Golgi alpha-mannosidase II"/>
    <property type="match status" value="1"/>
</dbReference>
<dbReference type="GO" id="GO:0004348">
    <property type="term" value="F:glucosylceramidase activity"/>
    <property type="evidence" value="ECO:0007669"/>
    <property type="project" value="InterPro"/>
</dbReference>
<evidence type="ECO:0000256" key="2">
    <source>
        <dbReference type="ARBA" id="ARBA00022729"/>
    </source>
</evidence>
<dbReference type="InterPro" id="IPR017853">
    <property type="entry name" value="GH"/>
</dbReference>
<feature type="region of interest" description="Disordered" evidence="4">
    <location>
        <begin position="768"/>
        <end position="809"/>
    </location>
</feature>
<gene>
    <name evidence="9" type="ORF">POBO1169_LOCUS18501</name>
</gene>
<dbReference type="InterPro" id="IPR001139">
    <property type="entry name" value="Glyco_hydro_30"/>
</dbReference>
<dbReference type="InterPro" id="IPR033452">
    <property type="entry name" value="GH30_C"/>
</dbReference>
<proteinExistence type="inferred from homology"/>
<feature type="chain" id="PRO_5031225492" description="Glucosylceramidase" evidence="6">
    <location>
        <begin position="22"/>
        <end position="809"/>
    </location>
</feature>
<feature type="domain" description="Glycosyl hydrolase family 30 TIM-barrel" evidence="7">
    <location>
        <begin position="82"/>
        <end position="434"/>
    </location>
</feature>
<keyword evidence="5" id="KW-0472">Membrane</keyword>
<evidence type="ECO:0008006" key="10">
    <source>
        <dbReference type="Google" id="ProtNLM"/>
    </source>
</evidence>
<dbReference type="AlphaFoldDB" id="A0A7S0RV47"/>
<feature type="signal peptide" evidence="6">
    <location>
        <begin position="1"/>
        <end position="21"/>
    </location>
</feature>
<sequence length="809" mass="88504">MAFTLPSRLLVVLGILAVVIGSTEFASASLIEKGFIHITQTERGSSDRLTEKPKVAFSKLPCDQELEEDVIKINTETTYQQILGFGGAFTEAAAINYFKLEPADRKRAIHSYFAKAKDGGHAYSIGRVHINSCDFSPDSYHFAPVVNDTRLEYFDENVAHDTEKILPFLLEALAESREAGIEMRIFASPWSPPEWMKVPVDGEQSMISSADPNCLLPEFQATWAKYISKFITAYQKKGVPIWGITVQNEPEFAAPWEACKYTASYMRDFVKHHLGPTMRADHPDLKIMAFDHNKDHVHLWANVMYEDPEAAQYVDGLAVHWYTGDYFDRLEQAHATAPEKFLLASEATDCPGIADEPLNWHRAEALAHDILGDLASWVVAWTDWNLLLDPEGGPNHLGNNCDALMVADPENTLGQGPLMFQPTYYFMGHFSRFVPPGATHVAANATFTAPEANVPAEAVSNGALLALFPCDDGERQQWGQTFSAAGNPGERDHSSLHLQSAAADKCMDIVDGATIDGTLLQVWKCYPGSDNQNFGVDIIPGTDKVQLSVGATGFTKCADTSLHNVVKNNRMQIMPCDGRLSQQWVRRGDAFESAEHPGMCLTAGGKAVFDKAAFKHPVEGGGEAVTLVLLNRGDQPVTFSVYDEHSRRQVTGLSAPPHSMQTLQYLAPPQSQCNSGGAQRAEMETVGRVFLILLGVVVVVTALLVALYIRNKKYRRSQLLGGYAGALAQTDELQGRGIQLAMGGDELQFVLEEEEDEDEEGGVYRGAINPTFEEGGLGGGGHESFAKLEYPDEEAQPALGRGAAAEGSN</sequence>
<dbReference type="InterPro" id="IPR013780">
    <property type="entry name" value="Glyco_hydro_b"/>
</dbReference>
<dbReference type="EMBL" id="HBFA01036974">
    <property type="protein sequence ID" value="CAD8688155.1"/>
    <property type="molecule type" value="Transcribed_RNA"/>
</dbReference>
<evidence type="ECO:0000259" key="7">
    <source>
        <dbReference type="Pfam" id="PF02055"/>
    </source>
</evidence>
<evidence type="ECO:0000256" key="6">
    <source>
        <dbReference type="SAM" id="SignalP"/>
    </source>
</evidence>
<comment type="similarity">
    <text evidence="1">Belongs to the glycosyl hydrolase 30 family.</text>
</comment>
<dbReference type="SUPFAM" id="SSF50370">
    <property type="entry name" value="Ricin B-like lectins"/>
    <property type="match status" value="1"/>
</dbReference>
<dbReference type="PRINTS" id="PR00843">
    <property type="entry name" value="GLHYDRLASE30"/>
</dbReference>
<dbReference type="PANTHER" id="PTHR11069">
    <property type="entry name" value="GLUCOSYLCERAMIDASE"/>
    <property type="match status" value="1"/>
</dbReference>
<feature type="transmembrane region" description="Helical" evidence="5">
    <location>
        <begin position="689"/>
        <end position="709"/>
    </location>
</feature>
<accession>A0A7S0RV47</accession>
<keyword evidence="5" id="KW-0812">Transmembrane</keyword>
<dbReference type="Pfam" id="PF02055">
    <property type="entry name" value="Glyco_hydro_30"/>
    <property type="match status" value="1"/>
</dbReference>
<keyword evidence="5" id="KW-1133">Transmembrane helix</keyword>
<dbReference type="Gene3D" id="3.20.20.80">
    <property type="entry name" value="Glycosidases"/>
    <property type="match status" value="1"/>
</dbReference>
<dbReference type="GO" id="GO:0016020">
    <property type="term" value="C:membrane"/>
    <property type="evidence" value="ECO:0007669"/>
    <property type="project" value="GOC"/>
</dbReference>
<dbReference type="PANTHER" id="PTHR11069:SF23">
    <property type="entry name" value="LYSOSOMAL ACID GLUCOSYLCERAMIDASE"/>
    <property type="match status" value="1"/>
</dbReference>
<keyword evidence="3" id="KW-0378">Hydrolase</keyword>
<dbReference type="Pfam" id="PF17189">
    <property type="entry name" value="Glyco_hydro_30C"/>
    <property type="match status" value="1"/>
</dbReference>
<reference evidence="9" key="1">
    <citation type="submission" date="2021-01" db="EMBL/GenBank/DDBJ databases">
        <authorList>
            <person name="Corre E."/>
            <person name="Pelletier E."/>
            <person name="Niang G."/>
            <person name="Scheremetjew M."/>
            <person name="Finn R."/>
            <person name="Kale V."/>
            <person name="Holt S."/>
            <person name="Cochrane G."/>
            <person name="Meng A."/>
            <person name="Brown T."/>
            <person name="Cohen L."/>
        </authorList>
    </citation>
    <scope>NUCLEOTIDE SEQUENCE</scope>
    <source>
        <strain evidence="9">CCMP722</strain>
    </source>
</reference>
<protein>
    <recommendedName>
        <fullName evidence="10">Glucosylceramidase</fullName>
    </recommendedName>
</protein>
<name>A0A7S0RV47_9CHLO</name>
<feature type="domain" description="Glycosyl hydrolase family 30 beta sandwich" evidence="8">
    <location>
        <begin position="624"/>
        <end position="663"/>
    </location>
</feature>